<dbReference type="AlphaFoldDB" id="A0A183B767"/>
<gene>
    <name evidence="1" type="ORF">ECPE_LOCUS15052</name>
</gene>
<dbReference type="OrthoDB" id="10056584at2759"/>
<name>A0A183B767_9TREM</name>
<protein>
    <submittedName>
        <fullName evidence="3">SoHo domain-containing protein</fullName>
    </submittedName>
</protein>
<reference evidence="3" key="1">
    <citation type="submission" date="2016-06" db="UniProtKB">
        <authorList>
            <consortium name="WormBaseParasite"/>
        </authorList>
    </citation>
    <scope>IDENTIFICATION</scope>
</reference>
<evidence type="ECO:0000313" key="3">
    <source>
        <dbReference type="WBParaSite" id="ECPE_0001509201-mRNA-1"/>
    </source>
</evidence>
<reference evidence="1 2" key="2">
    <citation type="submission" date="2018-11" db="EMBL/GenBank/DDBJ databases">
        <authorList>
            <consortium name="Pathogen Informatics"/>
        </authorList>
    </citation>
    <scope>NUCLEOTIDE SEQUENCE [LARGE SCALE GENOMIC DNA]</scope>
    <source>
        <strain evidence="1 2">Egypt</strain>
    </source>
</reference>
<evidence type="ECO:0000313" key="2">
    <source>
        <dbReference type="Proteomes" id="UP000272942"/>
    </source>
</evidence>
<dbReference type="EMBL" id="UZAN01059355">
    <property type="protein sequence ID" value="VDP92324.1"/>
    <property type="molecule type" value="Genomic_DNA"/>
</dbReference>
<dbReference type="Proteomes" id="UP000272942">
    <property type="component" value="Unassembled WGS sequence"/>
</dbReference>
<dbReference type="WBParaSite" id="ECPE_0001509201-mRNA-1">
    <property type="protein sequence ID" value="ECPE_0001509201-mRNA-1"/>
    <property type="gene ID" value="ECPE_0001509201"/>
</dbReference>
<proteinExistence type="predicted"/>
<organism evidence="3">
    <name type="scientific">Echinostoma caproni</name>
    <dbReference type="NCBI Taxonomy" id="27848"/>
    <lineage>
        <taxon>Eukaryota</taxon>
        <taxon>Metazoa</taxon>
        <taxon>Spiralia</taxon>
        <taxon>Lophotrochozoa</taxon>
        <taxon>Platyhelminthes</taxon>
        <taxon>Trematoda</taxon>
        <taxon>Digenea</taxon>
        <taxon>Plagiorchiida</taxon>
        <taxon>Echinostomata</taxon>
        <taxon>Echinostomatoidea</taxon>
        <taxon>Echinostomatidae</taxon>
        <taxon>Echinostoma</taxon>
    </lineage>
</organism>
<accession>A0A183B767</accession>
<sequence length="127" mass="14432">MLNLSLSHQLGAYLDCFPFPVSFPEICCCQNNGEFRRIGPICDGEANGSITEKPKQDTMLQIKAGLQSTPAELIFGRTLHLPEEMVTQTSPTDFNYGEYADRLVYRMRQLHIQPPRQQTPLDYLPLD</sequence>
<evidence type="ECO:0000313" key="1">
    <source>
        <dbReference type="EMBL" id="VDP92324.1"/>
    </source>
</evidence>
<keyword evidence="2" id="KW-1185">Reference proteome</keyword>